<comment type="cofactor">
    <cofactor evidence="2">
        <name>NAD(+)</name>
        <dbReference type="ChEBI" id="CHEBI:57540"/>
    </cofactor>
</comment>
<evidence type="ECO:0000256" key="6">
    <source>
        <dbReference type="ARBA" id="ARBA00023144"/>
    </source>
</evidence>
<gene>
    <name evidence="9" type="ORF">YASMINEVIRUS_960</name>
</gene>
<dbReference type="PANTHER" id="PTHR43725">
    <property type="entry name" value="UDP-GLUCOSE 4-EPIMERASE"/>
    <property type="match status" value="1"/>
</dbReference>
<keyword evidence="5" id="KW-0520">NAD</keyword>
<dbReference type="Gene3D" id="3.40.50.720">
    <property type="entry name" value="NAD(P)-binding Rossmann-like Domain"/>
    <property type="match status" value="1"/>
</dbReference>
<dbReference type="EMBL" id="UPSH01000001">
    <property type="protein sequence ID" value="VBB18497.1"/>
    <property type="molecule type" value="Genomic_DNA"/>
</dbReference>
<evidence type="ECO:0000256" key="5">
    <source>
        <dbReference type="ARBA" id="ARBA00023027"/>
    </source>
</evidence>
<keyword evidence="10" id="KW-1185">Reference proteome</keyword>
<evidence type="ECO:0000313" key="10">
    <source>
        <dbReference type="Proteomes" id="UP000594342"/>
    </source>
</evidence>
<evidence type="ECO:0000259" key="8">
    <source>
        <dbReference type="Pfam" id="PF01370"/>
    </source>
</evidence>
<dbReference type="GO" id="GO:0003978">
    <property type="term" value="F:UDP-glucose 4-epimerase activity"/>
    <property type="evidence" value="ECO:0007669"/>
    <property type="project" value="UniProtKB-EC"/>
</dbReference>
<name>A0A5K0U973_9VIRU</name>
<reference evidence="9 10" key="1">
    <citation type="submission" date="2018-10" db="EMBL/GenBank/DDBJ databases">
        <authorList>
            <consortium name="IHU Genomes"/>
        </authorList>
    </citation>
    <scope>NUCLEOTIDE SEQUENCE [LARGE SCALE GENOMIC DNA]</scope>
    <source>
        <strain evidence="9 10">A1</strain>
    </source>
</reference>
<comment type="caution">
    <text evidence="9">The sequence shown here is derived from an EMBL/GenBank/DDBJ whole genome shotgun (WGS) entry which is preliminary data.</text>
</comment>
<sequence>MNSSDGDNLKLSELSYTLITGGIGFIGSHVVVQTLEKGRPVVILDNMSNSKIDVLYKIKQLSNITNPDDQRLIFVQGDIRDETLLDNLFSKYDINTVMHFAALKSVSESQKYPDLYYDVNVIGTKTILKIMKRHNCKNFIYSSSATVYGVEPSPVVETTPTGNTLLCNYARNKFDMEQYLIEHTKINNNSQDCQNNQENLSDWNVVILRYFNPIGAHPSGLLGEDPNDIPNNIFPYLLRVARWCNTVDESGKKSHQESPYRYFTVFGDDYDTPDGTCIRDYVHVQDLARAHIDVHSAILDRQNSSTGLLIYNVGTGHGTSVFELINTLNSVLVKSGKNPIEYIVGARRPGDIVVSYAKVDKISHEIGFKTVNDVKQMCIDGLRFIGV</sequence>
<evidence type="ECO:0000256" key="7">
    <source>
        <dbReference type="ARBA" id="ARBA00023235"/>
    </source>
</evidence>
<dbReference type="GO" id="GO:0006012">
    <property type="term" value="P:galactose metabolic process"/>
    <property type="evidence" value="ECO:0007669"/>
    <property type="project" value="UniProtKB-KW"/>
</dbReference>
<dbReference type="InterPro" id="IPR036291">
    <property type="entry name" value="NAD(P)-bd_dom_sf"/>
</dbReference>
<protein>
    <recommendedName>
        <fullName evidence="4">UDP-glucose 4-epimerase</fullName>
        <ecNumber evidence="4">5.1.3.2</ecNumber>
    </recommendedName>
</protein>
<dbReference type="NCBIfam" id="TIGR01179">
    <property type="entry name" value="galE"/>
    <property type="match status" value="1"/>
</dbReference>
<evidence type="ECO:0000313" key="9">
    <source>
        <dbReference type="EMBL" id="VBB18497.1"/>
    </source>
</evidence>
<comment type="pathway">
    <text evidence="3">Carbohydrate metabolism.</text>
</comment>
<keyword evidence="6" id="KW-0119">Carbohydrate metabolism</keyword>
<comment type="catalytic activity">
    <reaction evidence="1">
        <text>UDP-alpha-D-glucose = UDP-alpha-D-galactose</text>
        <dbReference type="Rhea" id="RHEA:22168"/>
        <dbReference type="ChEBI" id="CHEBI:58885"/>
        <dbReference type="ChEBI" id="CHEBI:66914"/>
        <dbReference type="EC" id="5.1.3.2"/>
    </reaction>
</comment>
<dbReference type="PANTHER" id="PTHR43725:SF47">
    <property type="entry name" value="UDP-GLUCOSE 4-EPIMERASE"/>
    <property type="match status" value="1"/>
</dbReference>
<proteinExistence type="predicted"/>
<evidence type="ECO:0000256" key="3">
    <source>
        <dbReference type="ARBA" id="ARBA00005007"/>
    </source>
</evidence>
<evidence type="ECO:0000256" key="2">
    <source>
        <dbReference type="ARBA" id="ARBA00001911"/>
    </source>
</evidence>
<keyword evidence="7" id="KW-0413">Isomerase</keyword>
<dbReference type="Proteomes" id="UP000594342">
    <property type="component" value="Unassembled WGS sequence"/>
</dbReference>
<evidence type="ECO:0000256" key="1">
    <source>
        <dbReference type="ARBA" id="ARBA00000083"/>
    </source>
</evidence>
<dbReference type="PRINTS" id="PR01713">
    <property type="entry name" value="NUCEPIMERASE"/>
</dbReference>
<evidence type="ECO:0000256" key="4">
    <source>
        <dbReference type="ARBA" id="ARBA00013189"/>
    </source>
</evidence>
<dbReference type="InterPro" id="IPR001509">
    <property type="entry name" value="Epimerase_deHydtase"/>
</dbReference>
<keyword evidence="6" id="KW-0299">Galactose metabolism</keyword>
<dbReference type="InterPro" id="IPR005886">
    <property type="entry name" value="UDP_G4E"/>
</dbReference>
<dbReference type="SUPFAM" id="SSF51735">
    <property type="entry name" value="NAD(P)-binding Rossmann-fold domains"/>
    <property type="match status" value="1"/>
</dbReference>
<feature type="domain" description="NAD-dependent epimerase/dehydratase" evidence="8">
    <location>
        <begin position="18"/>
        <end position="314"/>
    </location>
</feature>
<organism evidence="9 10">
    <name type="scientific">Yasminevirus sp. GU-2018</name>
    <dbReference type="NCBI Taxonomy" id="2420051"/>
    <lineage>
        <taxon>Viruses</taxon>
        <taxon>Varidnaviria</taxon>
        <taxon>Bamfordvirae</taxon>
        <taxon>Nucleocytoviricota</taxon>
        <taxon>Megaviricetes</taxon>
        <taxon>Imitervirales</taxon>
        <taxon>Mimiviridae</taxon>
        <taxon>Klosneuvirinae</taxon>
        <taxon>Yasminevirus</taxon>
        <taxon>Yasminevirus saudimassiliense</taxon>
    </lineage>
</organism>
<accession>A0A5K0U973</accession>
<dbReference type="EC" id="5.1.3.2" evidence="4"/>
<dbReference type="Gene3D" id="3.90.25.10">
    <property type="entry name" value="UDP-galactose 4-epimerase, domain 1"/>
    <property type="match status" value="1"/>
</dbReference>
<dbReference type="Pfam" id="PF01370">
    <property type="entry name" value="Epimerase"/>
    <property type="match status" value="1"/>
</dbReference>